<protein>
    <submittedName>
        <fullName evidence="1">Uncharacterized protein</fullName>
    </submittedName>
</protein>
<proteinExistence type="predicted"/>
<accession>A0AC60WAU8</accession>
<comment type="caution">
    <text evidence="1">The sequence shown here is derived from an EMBL/GenBank/DDBJ whole genome shotgun (WGS) entry which is preliminary data.</text>
</comment>
<reference evidence="1 2" key="1">
    <citation type="journal article" date="2020" name="Appl. Environ. Microbiol.">
        <title>Genomic Characteristics of a Novel Species of Ammonia-Oxidizing Archaea from the Jiulong River Estuary.</title>
        <authorList>
            <person name="Zou D."/>
            <person name="Wan R."/>
            <person name="Han L."/>
            <person name="Xu M.N."/>
            <person name="Liu Y."/>
            <person name="Liu H."/>
            <person name="Kao S.J."/>
            <person name="Li M."/>
        </authorList>
    </citation>
    <scope>NUCLEOTIDE SEQUENCE [LARGE SCALE GENOMIC DNA]</scope>
    <source>
        <strain evidence="1">S2bin1</strain>
    </source>
</reference>
<dbReference type="EMBL" id="JACEMX010000146">
    <property type="protein sequence ID" value="MBA4463999.1"/>
    <property type="molecule type" value="Genomic_DNA"/>
</dbReference>
<evidence type="ECO:0000313" key="2">
    <source>
        <dbReference type="Proteomes" id="UP000591542"/>
    </source>
</evidence>
<name>A0AC60WAU8_9ARCH</name>
<evidence type="ECO:0000313" key="1">
    <source>
        <dbReference type="EMBL" id="MBA4463999.1"/>
    </source>
</evidence>
<sequence>MWADYLISKVSYDKNHLILQAKRHHESKNGIGEGELVDRIKISSDIINGLSYITIYDHISTWKKGNKIKFFRIGGEPYLRIDKNKVNQDYFGDIPVLESQPAPEPEEATPEQIARLEQLEKQIAELES</sequence>
<gene>
    <name evidence="1" type="ORF">H2B01_07445</name>
</gene>
<organism evidence="1 2">
    <name type="scientific">Candidatus Nitrosomaritimum aestuariumsis</name>
    <dbReference type="NCBI Taxonomy" id="3342354"/>
    <lineage>
        <taxon>Archaea</taxon>
        <taxon>Nitrososphaerota</taxon>
        <taxon>Nitrososphaeria</taxon>
        <taxon>Nitrosopumilales</taxon>
        <taxon>Nitrosopumilaceae</taxon>
        <taxon>Candidatus Nitrosomaritimum</taxon>
    </lineage>
</organism>
<dbReference type="Proteomes" id="UP000591542">
    <property type="component" value="Unassembled WGS sequence"/>
</dbReference>
<feature type="non-terminal residue" evidence="1">
    <location>
        <position position="128"/>
    </location>
</feature>